<dbReference type="InterPro" id="IPR011598">
    <property type="entry name" value="bHLH_dom"/>
</dbReference>
<organism evidence="12 13">
    <name type="scientific">Fraxinus pennsylvanica</name>
    <dbReference type="NCBI Taxonomy" id="56036"/>
    <lineage>
        <taxon>Eukaryota</taxon>
        <taxon>Viridiplantae</taxon>
        <taxon>Streptophyta</taxon>
        <taxon>Embryophyta</taxon>
        <taxon>Tracheophyta</taxon>
        <taxon>Spermatophyta</taxon>
        <taxon>Magnoliopsida</taxon>
        <taxon>eudicotyledons</taxon>
        <taxon>Gunneridae</taxon>
        <taxon>Pentapetalae</taxon>
        <taxon>asterids</taxon>
        <taxon>lamiids</taxon>
        <taxon>Lamiales</taxon>
        <taxon>Oleaceae</taxon>
        <taxon>Oleeae</taxon>
        <taxon>Fraxinus</taxon>
    </lineage>
</organism>
<feature type="compositionally biased region" description="Basic and acidic residues" evidence="10">
    <location>
        <begin position="386"/>
        <end position="399"/>
    </location>
</feature>
<dbReference type="PANTHER" id="PTHR11514:SF47">
    <property type="entry name" value="TRANSCRIPTION FACTOR BHLH13"/>
    <property type="match status" value="1"/>
</dbReference>
<evidence type="ECO:0000259" key="11">
    <source>
        <dbReference type="PROSITE" id="PS50888"/>
    </source>
</evidence>
<proteinExistence type="inferred from homology"/>
<evidence type="ECO:0000256" key="9">
    <source>
        <dbReference type="RuleBase" id="RU369104"/>
    </source>
</evidence>
<protein>
    <recommendedName>
        <fullName evidence="9">Transcription factor</fullName>
        <shortName evidence="9">bHLH transcription factor</shortName>
    </recommendedName>
    <alternativeName>
        <fullName evidence="9">Basic helix-loop-helix protein</fullName>
    </alternativeName>
</protein>
<dbReference type="Pfam" id="PF01967">
    <property type="entry name" value="MoaC"/>
    <property type="match status" value="1"/>
</dbReference>
<dbReference type="GO" id="GO:0000976">
    <property type="term" value="F:transcription cis-regulatory region binding"/>
    <property type="evidence" value="ECO:0007669"/>
    <property type="project" value="TreeGrafter"/>
</dbReference>
<dbReference type="SMART" id="SM00353">
    <property type="entry name" value="HLH"/>
    <property type="match status" value="1"/>
</dbReference>
<comment type="subcellular location">
    <subcellularLocation>
        <location evidence="2 9">Nucleus</location>
    </subcellularLocation>
</comment>
<dbReference type="NCBIfam" id="NF006870">
    <property type="entry name" value="PRK09364.1"/>
    <property type="match status" value="1"/>
</dbReference>
<reference evidence="12" key="1">
    <citation type="submission" date="2023-05" db="EMBL/GenBank/DDBJ databases">
        <authorList>
            <person name="Huff M."/>
        </authorList>
    </citation>
    <scope>NUCLEOTIDE SEQUENCE</scope>
</reference>
<dbReference type="GO" id="GO:0061799">
    <property type="term" value="F:cyclic pyranopterin monophosphate synthase activity"/>
    <property type="evidence" value="ECO:0007669"/>
    <property type="project" value="UniProtKB-EC"/>
</dbReference>
<evidence type="ECO:0000256" key="3">
    <source>
        <dbReference type="ARBA" id="ARBA00005046"/>
    </source>
</evidence>
<dbReference type="InterPro" id="IPR002820">
    <property type="entry name" value="Mopterin_CF_biosynth-C_dom"/>
</dbReference>
<keyword evidence="7" id="KW-0456">Lyase</keyword>
<keyword evidence="6 9" id="KW-0804">Transcription</keyword>
<gene>
    <name evidence="12" type="ORF">FPE_LOCUS11573</name>
</gene>
<dbReference type="HAMAP" id="MF_01224_B">
    <property type="entry name" value="MoaC_B"/>
    <property type="match status" value="1"/>
</dbReference>
<dbReference type="GO" id="GO:0005634">
    <property type="term" value="C:nucleus"/>
    <property type="evidence" value="ECO:0007669"/>
    <property type="project" value="UniProtKB-SubCell"/>
</dbReference>
<dbReference type="AlphaFoldDB" id="A0AAD2DTK4"/>
<comment type="catalytic activity">
    <reaction evidence="1">
        <text>(8S)-3',8-cyclo-7,8-dihydroguanosine 5'-triphosphate = cyclic pyranopterin phosphate + diphosphate</text>
        <dbReference type="Rhea" id="RHEA:49580"/>
        <dbReference type="ChEBI" id="CHEBI:33019"/>
        <dbReference type="ChEBI" id="CHEBI:59648"/>
        <dbReference type="ChEBI" id="CHEBI:131766"/>
        <dbReference type="EC" id="4.6.1.17"/>
    </reaction>
</comment>
<dbReference type="Pfam" id="PF14215">
    <property type="entry name" value="bHLH-MYC_N"/>
    <property type="match status" value="1"/>
</dbReference>
<dbReference type="NCBIfam" id="TIGR00581">
    <property type="entry name" value="moaC"/>
    <property type="match status" value="1"/>
</dbReference>
<evidence type="ECO:0000313" key="13">
    <source>
        <dbReference type="Proteomes" id="UP000834106"/>
    </source>
</evidence>
<dbReference type="CDD" id="cd01420">
    <property type="entry name" value="MoaC_PE"/>
    <property type="match status" value="1"/>
</dbReference>
<dbReference type="InterPro" id="IPR023045">
    <property type="entry name" value="MoaC"/>
</dbReference>
<dbReference type="Pfam" id="PF00010">
    <property type="entry name" value="HLH"/>
    <property type="match status" value="1"/>
</dbReference>
<evidence type="ECO:0000256" key="7">
    <source>
        <dbReference type="ARBA" id="ARBA00023239"/>
    </source>
</evidence>
<evidence type="ECO:0000256" key="10">
    <source>
        <dbReference type="SAM" id="MobiDB-lite"/>
    </source>
</evidence>
<evidence type="ECO:0000256" key="1">
    <source>
        <dbReference type="ARBA" id="ARBA00001637"/>
    </source>
</evidence>
<feature type="domain" description="BHLH" evidence="11">
    <location>
        <begin position="389"/>
        <end position="438"/>
    </location>
</feature>
<dbReference type="PANTHER" id="PTHR11514">
    <property type="entry name" value="MYC"/>
    <property type="match status" value="1"/>
</dbReference>
<dbReference type="CDD" id="cd11449">
    <property type="entry name" value="bHLH_AtAIB_like"/>
    <property type="match status" value="1"/>
</dbReference>
<dbReference type="Gene3D" id="3.30.70.640">
    <property type="entry name" value="Molybdopterin cofactor biosynthesis C (MoaC) domain"/>
    <property type="match status" value="1"/>
</dbReference>
<accession>A0AAD2DTK4</accession>
<dbReference type="SUPFAM" id="SSF47459">
    <property type="entry name" value="HLH, helix-loop-helix DNA-binding domain"/>
    <property type="match status" value="1"/>
</dbReference>
<evidence type="ECO:0000313" key="12">
    <source>
        <dbReference type="EMBL" id="CAI9764143.1"/>
    </source>
</evidence>
<dbReference type="InterPro" id="IPR025610">
    <property type="entry name" value="MYC/MYB_N"/>
</dbReference>
<dbReference type="GO" id="GO:0006777">
    <property type="term" value="P:Mo-molybdopterin cofactor biosynthetic process"/>
    <property type="evidence" value="ECO:0007669"/>
    <property type="project" value="UniProtKB-KW"/>
</dbReference>
<dbReference type="GO" id="GO:0046983">
    <property type="term" value="F:protein dimerization activity"/>
    <property type="evidence" value="ECO:0007669"/>
    <property type="project" value="InterPro"/>
</dbReference>
<dbReference type="GO" id="GO:0003700">
    <property type="term" value="F:DNA-binding transcription factor activity"/>
    <property type="evidence" value="ECO:0007669"/>
    <property type="project" value="InterPro"/>
</dbReference>
<keyword evidence="13" id="KW-1185">Reference proteome</keyword>
<dbReference type="Gene3D" id="4.10.280.10">
    <property type="entry name" value="Helix-loop-helix DNA-binding domain"/>
    <property type="match status" value="1"/>
</dbReference>
<dbReference type="Proteomes" id="UP000834106">
    <property type="component" value="Chromosome 7"/>
</dbReference>
<dbReference type="InterPro" id="IPR045084">
    <property type="entry name" value="AIB/MYC-like"/>
</dbReference>
<dbReference type="FunFam" id="4.10.280.10:FF:000078">
    <property type="entry name" value="Transcription factor bHLH13"/>
    <property type="match status" value="1"/>
</dbReference>
<dbReference type="EMBL" id="OU503042">
    <property type="protein sequence ID" value="CAI9764143.1"/>
    <property type="molecule type" value="Genomic_DNA"/>
</dbReference>
<name>A0AAD2DTK4_9LAMI</name>
<evidence type="ECO:0000256" key="4">
    <source>
        <dbReference type="ARBA" id="ARBA00023015"/>
    </source>
</evidence>
<keyword evidence="8 9" id="KW-0539">Nucleus</keyword>
<dbReference type="PROSITE" id="PS50888">
    <property type="entry name" value="BHLH"/>
    <property type="match status" value="1"/>
</dbReference>
<keyword evidence="4 9" id="KW-0805">Transcription regulation</keyword>
<dbReference type="InterPro" id="IPR036522">
    <property type="entry name" value="MoaC_sf"/>
</dbReference>
<evidence type="ECO:0000256" key="8">
    <source>
        <dbReference type="ARBA" id="ARBA00023242"/>
    </source>
</evidence>
<feature type="region of interest" description="Disordered" evidence="10">
    <location>
        <begin position="346"/>
        <end position="399"/>
    </location>
</feature>
<keyword evidence="5" id="KW-0501">Molybdenum cofactor biosynthesis</keyword>
<evidence type="ECO:0000256" key="5">
    <source>
        <dbReference type="ARBA" id="ARBA00023150"/>
    </source>
</evidence>
<dbReference type="SUPFAM" id="SSF55040">
    <property type="entry name" value="Molybdenum cofactor biosynthesis protein C, MoaC"/>
    <property type="match status" value="1"/>
</dbReference>
<dbReference type="InterPro" id="IPR036638">
    <property type="entry name" value="HLH_DNA-bd_sf"/>
</dbReference>
<dbReference type="InterPro" id="IPR047594">
    <property type="entry name" value="MoaC_bact/euk"/>
</dbReference>
<comment type="pathway">
    <text evidence="3">Cofactor biosynthesis; molybdopterin biosynthesis.</text>
</comment>
<evidence type="ECO:0000256" key="6">
    <source>
        <dbReference type="ARBA" id="ARBA00023163"/>
    </source>
</evidence>
<sequence>MAMGNDENLQNKLSDLVEHPNATSFSWNYAIFWQLSRSKSGDLVLGWGDGCCREPREGEQSEGTRILNFRLEDETQQRMRKRVLQKLHTLFGGTEEDNYAFGLDKVTDTEIFFLASMYFSFPRGEGGPGKCFGSGKHVWLLDALKSSFDYCVRSFLANSAGMRTIVLVPTDVGVVELGSMRPVPESLELVQMIRSSFSSPSSLIRTNQAVALPVGIDRKDGDGPSSNVVIGSRPGVVPKIFGQDMNSGSVQFREKLASRKLDDRPCDVYASGNRLPFAHARSGFHGSTWTQLGNVKPGNPVEIYSAQTASKNQHELISRAKEEFQLSSFQHQKPGQMQIDFTGATSRPITSRPLNVDSHRLDAEVSCNEDLPDERRPRKRGRKPANGREEALNHVEAERQRREKLNQRFYALRAVVPNISKMDKASLLGDAIAYITELQKKLKDIELEKEKLGNISREAKPNSERQDQPPSIDIQSVHDEVIVRVGCPLDAHPVSRVYQAIKDAEATVVESKIATGNDHVFHTFVVKSHGSERITKEKLIEAFSRIAKHCNDFIFKALEMMFLRRVSSTLKPMQRSRFFGNNSGYDFSKAIQELNKEMESVFGEPPTSSLAGSIDNQSMAQDLESAPTYATQSISSSGLTHIGSKGEAQMVDIYPKEITNRVAVASCKVILDRKVFDLVSANQMEKGDVLGVAKIAGICGAKQTSNLIPLCHNISLSHVALNLTLNPRDLCVEIESEAASTGKTGVEMEALTAVTIAGLTIYDMCKAASKDILITDVRLESKSGGKSGDWSRKK</sequence>
<evidence type="ECO:0000256" key="2">
    <source>
        <dbReference type="ARBA" id="ARBA00004123"/>
    </source>
</evidence>